<feature type="transmembrane region" description="Helical" evidence="1">
    <location>
        <begin position="12"/>
        <end position="36"/>
    </location>
</feature>
<dbReference type="Proteomes" id="UP001163152">
    <property type="component" value="Chromosome"/>
</dbReference>
<dbReference type="EMBL" id="CP113797">
    <property type="protein sequence ID" value="WAL60859.1"/>
    <property type="molecule type" value="Genomic_DNA"/>
</dbReference>
<sequence length="97" mass="10522">MSILPSLLRSLLITGIFSFLTPVLFIGIILATLFTVGHFPQLEVVGTVGIEQVLHFLSIFGSGSALAGVVVISTTGSLVGMLFDAYTFYRYQNLRRP</sequence>
<name>A0A9E9C7Y8_9CYAN</name>
<dbReference type="RefSeq" id="WP_268610815.1">
    <property type="nucleotide sequence ID" value="NZ_CP113797.1"/>
</dbReference>
<protein>
    <submittedName>
        <fullName evidence="2">Uncharacterized protein</fullName>
    </submittedName>
</protein>
<keyword evidence="3" id="KW-1185">Reference proteome</keyword>
<reference evidence="2" key="1">
    <citation type="submission" date="2022-12" db="EMBL/GenBank/DDBJ databases">
        <title>Polyphasic identification of a Novel Hot-Spring Cyanobacterium Ocullathermofonsia sinensis gen nov. sp. nov. and Genomic Insights on its Adaptations to the Thermal Habitat.</title>
        <authorList>
            <person name="Daroch M."/>
            <person name="Tang J."/>
            <person name="Jiang Y."/>
        </authorList>
    </citation>
    <scope>NUCLEOTIDE SEQUENCE</scope>
    <source>
        <strain evidence="2">PKUAC-SCTA174</strain>
    </source>
</reference>
<gene>
    <name evidence="2" type="ORF">OXH18_02355</name>
</gene>
<evidence type="ECO:0000313" key="2">
    <source>
        <dbReference type="EMBL" id="WAL60859.1"/>
    </source>
</evidence>
<keyword evidence="1" id="KW-1133">Transmembrane helix</keyword>
<dbReference type="AlphaFoldDB" id="A0A9E9C7Y8"/>
<feature type="transmembrane region" description="Helical" evidence="1">
    <location>
        <begin position="56"/>
        <end position="89"/>
    </location>
</feature>
<evidence type="ECO:0000256" key="1">
    <source>
        <dbReference type="SAM" id="Phobius"/>
    </source>
</evidence>
<evidence type="ECO:0000313" key="3">
    <source>
        <dbReference type="Proteomes" id="UP001163152"/>
    </source>
</evidence>
<keyword evidence="1" id="KW-0812">Transmembrane</keyword>
<organism evidence="2 3">
    <name type="scientific">Thermocoleostomius sinensis A174</name>
    <dbReference type="NCBI Taxonomy" id="2016057"/>
    <lineage>
        <taxon>Bacteria</taxon>
        <taxon>Bacillati</taxon>
        <taxon>Cyanobacteriota</taxon>
        <taxon>Cyanophyceae</taxon>
        <taxon>Oculatellales</taxon>
        <taxon>Oculatellaceae</taxon>
        <taxon>Thermocoleostomius</taxon>
    </lineage>
</organism>
<accession>A0A9E9C7Y8</accession>
<keyword evidence="1" id="KW-0472">Membrane</keyword>
<dbReference type="KEGG" id="tsin:OXH18_02355"/>
<proteinExistence type="predicted"/>